<evidence type="ECO:0000256" key="1">
    <source>
        <dbReference type="ARBA" id="ARBA00009528"/>
    </source>
</evidence>
<dbReference type="AlphaFoldDB" id="A0A507F126"/>
<dbReference type="Gene3D" id="3.40.630.10">
    <property type="entry name" value="Zn peptidases"/>
    <property type="match status" value="1"/>
</dbReference>
<evidence type="ECO:0000256" key="3">
    <source>
        <dbReference type="ARBA" id="ARBA00022670"/>
    </source>
</evidence>
<organism evidence="6 7">
    <name type="scientific">Chytriomyces confervae</name>
    <dbReference type="NCBI Taxonomy" id="246404"/>
    <lineage>
        <taxon>Eukaryota</taxon>
        <taxon>Fungi</taxon>
        <taxon>Fungi incertae sedis</taxon>
        <taxon>Chytridiomycota</taxon>
        <taxon>Chytridiomycota incertae sedis</taxon>
        <taxon>Chytridiomycetes</taxon>
        <taxon>Chytridiales</taxon>
        <taxon>Chytriomycetaceae</taxon>
        <taxon>Chytriomyces</taxon>
    </lineage>
</organism>
<evidence type="ECO:0000313" key="6">
    <source>
        <dbReference type="EMBL" id="TPX69196.1"/>
    </source>
</evidence>
<dbReference type="InterPro" id="IPR000819">
    <property type="entry name" value="Peptidase_M17_C"/>
</dbReference>
<evidence type="ECO:0000256" key="2">
    <source>
        <dbReference type="ARBA" id="ARBA00022438"/>
    </source>
</evidence>
<proteinExistence type="inferred from homology"/>
<dbReference type="GO" id="GO:0070006">
    <property type="term" value="F:metalloaminopeptidase activity"/>
    <property type="evidence" value="ECO:0007669"/>
    <property type="project" value="InterPro"/>
</dbReference>
<dbReference type="EMBL" id="QEAP01000323">
    <property type="protein sequence ID" value="TPX69196.1"/>
    <property type="molecule type" value="Genomic_DNA"/>
</dbReference>
<dbReference type="Pfam" id="PF00883">
    <property type="entry name" value="Peptidase_M17"/>
    <property type="match status" value="1"/>
</dbReference>
<dbReference type="PANTHER" id="PTHR11963">
    <property type="entry name" value="LEUCINE AMINOPEPTIDASE-RELATED"/>
    <property type="match status" value="1"/>
</dbReference>
<comment type="caution">
    <text evidence="6">The sequence shown here is derived from an EMBL/GenBank/DDBJ whole genome shotgun (WGS) entry which is preliminary data.</text>
</comment>
<dbReference type="CDD" id="cd00433">
    <property type="entry name" value="Peptidase_M17"/>
    <property type="match status" value="1"/>
</dbReference>
<protein>
    <submittedName>
        <fullName evidence="6">Leucyl aminopeptidase</fullName>
    </submittedName>
</protein>
<evidence type="ECO:0000256" key="4">
    <source>
        <dbReference type="ARBA" id="ARBA00022801"/>
    </source>
</evidence>
<keyword evidence="3" id="KW-0645">Protease</keyword>
<dbReference type="STRING" id="246404.A0A507F126"/>
<feature type="domain" description="Cytosol aminopeptidase" evidence="5">
    <location>
        <begin position="351"/>
        <end position="358"/>
    </location>
</feature>
<sequence length="517" mass="53968">MTSVVFRSVSADAALASDFLAQEGSIKTVLIIGEKASLTAENALPLAALSLPADFAAPIADGSTESITAYVAGKSVTLATFTEKKSRNLGPVRSDAIHEVVSKNGGKEGDAVVIARLSNEDQVLPAVSKIPGALVLAIARAFPLYVKKSKAAAVRTVSVHIVLAEAPASPIDAAKLQVLANAVRECANLVDMPPNELNPTTYVEIVRNVWKNQLEAHGVTMTVIQGTELRDQGYGGLWNVGKASENAPALVVLSHTPANAQKTVAWVGKGITFDTGGLSLKVGGVMANMKTDMGGSGGVFQGFVATVLNGVNTNFNLHAILCIAENSVDERAYRVDDVITSYSGKTVEVLNTDAEGRLVLMDGVAHACKHLNPDVLVDMATLTGAQTYATGAKHAGFVSNSFEFEGMLSRAGLGSGDLAYPLMYCPEFLSVDKVMSSKVADMTNIPAAAGDRANAPSAASGLFVAAHLSPEEKWTESGVGMWAHIDMAFPCNSGGRGTGYGVGILYKLAETLRAKFA</sequence>
<accession>A0A507F126</accession>
<keyword evidence="7" id="KW-1185">Reference proteome</keyword>
<dbReference type="InterPro" id="IPR011356">
    <property type="entry name" value="Leucine_aapep/pepB"/>
</dbReference>
<keyword evidence="4" id="KW-0378">Hydrolase</keyword>
<comment type="similarity">
    <text evidence="1">Belongs to the peptidase M17 family.</text>
</comment>
<name>A0A507F126_9FUNG</name>
<evidence type="ECO:0000259" key="5">
    <source>
        <dbReference type="PROSITE" id="PS00631"/>
    </source>
</evidence>
<dbReference type="PRINTS" id="PR00481">
    <property type="entry name" value="LAMNOPPTDASE"/>
</dbReference>
<dbReference type="Proteomes" id="UP000320333">
    <property type="component" value="Unassembled WGS sequence"/>
</dbReference>
<dbReference type="GO" id="GO:0006508">
    <property type="term" value="P:proteolysis"/>
    <property type="evidence" value="ECO:0007669"/>
    <property type="project" value="UniProtKB-KW"/>
</dbReference>
<dbReference type="SUPFAM" id="SSF53187">
    <property type="entry name" value="Zn-dependent exopeptidases"/>
    <property type="match status" value="1"/>
</dbReference>
<gene>
    <name evidence="6" type="ORF">CcCBS67573_g06916</name>
</gene>
<dbReference type="Gene3D" id="3.40.50.10590">
    <property type="entry name" value="Zn-dependent exopeptidases"/>
    <property type="match status" value="1"/>
</dbReference>
<dbReference type="OrthoDB" id="412814at2759"/>
<dbReference type="PROSITE" id="PS00631">
    <property type="entry name" value="CYTOSOL_AP"/>
    <property type="match status" value="1"/>
</dbReference>
<dbReference type="PANTHER" id="PTHR11963:SF48">
    <property type="entry name" value="DIPEPTIDASE B, ISOFORM A"/>
    <property type="match status" value="1"/>
</dbReference>
<dbReference type="GO" id="GO:0005737">
    <property type="term" value="C:cytoplasm"/>
    <property type="evidence" value="ECO:0007669"/>
    <property type="project" value="InterPro"/>
</dbReference>
<dbReference type="GO" id="GO:0030145">
    <property type="term" value="F:manganese ion binding"/>
    <property type="evidence" value="ECO:0007669"/>
    <property type="project" value="InterPro"/>
</dbReference>
<evidence type="ECO:0000313" key="7">
    <source>
        <dbReference type="Proteomes" id="UP000320333"/>
    </source>
</evidence>
<keyword evidence="2 6" id="KW-0031">Aminopeptidase</keyword>
<reference evidence="6 7" key="1">
    <citation type="journal article" date="2019" name="Sci. Rep.">
        <title>Comparative genomics of chytrid fungi reveal insights into the obligate biotrophic and pathogenic lifestyle of Synchytrium endobioticum.</title>
        <authorList>
            <person name="van de Vossenberg B.T.L.H."/>
            <person name="Warris S."/>
            <person name="Nguyen H.D.T."/>
            <person name="van Gent-Pelzer M.P.E."/>
            <person name="Joly D.L."/>
            <person name="van de Geest H.C."/>
            <person name="Bonants P.J.M."/>
            <person name="Smith D.S."/>
            <person name="Levesque C.A."/>
            <person name="van der Lee T.A.J."/>
        </authorList>
    </citation>
    <scope>NUCLEOTIDE SEQUENCE [LARGE SCALE GENOMIC DNA]</scope>
    <source>
        <strain evidence="6 7">CBS 675.73</strain>
    </source>
</reference>